<evidence type="ECO:0000256" key="3">
    <source>
        <dbReference type="ARBA" id="ARBA00022737"/>
    </source>
</evidence>
<accession>A0A0A9YQ06</accession>
<dbReference type="GO" id="GO:0005096">
    <property type="term" value="F:GTPase activator activity"/>
    <property type="evidence" value="ECO:0007669"/>
    <property type="project" value="UniProtKB-KW"/>
</dbReference>
<reference evidence="5" key="3">
    <citation type="journal article" date="2016" name="Gigascience">
        <title>De novo construction of an expanded transcriptome assembly for the western tarnished plant bug, Lygus hesperus.</title>
        <authorList>
            <person name="Tassone E.E."/>
            <person name="Geib S.M."/>
            <person name="Hall B."/>
            <person name="Fabrick J.A."/>
            <person name="Brent C.S."/>
            <person name="Hull J.J."/>
        </authorList>
    </citation>
    <scope>NUCLEOTIDE SEQUENCE</scope>
</reference>
<evidence type="ECO:0000256" key="1">
    <source>
        <dbReference type="ARBA" id="ARBA00022468"/>
    </source>
</evidence>
<organism evidence="4">
    <name type="scientific">Lygus hesperus</name>
    <name type="common">Western plant bug</name>
    <dbReference type="NCBI Taxonomy" id="30085"/>
    <lineage>
        <taxon>Eukaryota</taxon>
        <taxon>Metazoa</taxon>
        <taxon>Ecdysozoa</taxon>
        <taxon>Arthropoda</taxon>
        <taxon>Hexapoda</taxon>
        <taxon>Insecta</taxon>
        <taxon>Pterygota</taxon>
        <taxon>Neoptera</taxon>
        <taxon>Paraneoptera</taxon>
        <taxon>Hemiptera</taxon>
        <taxon>Heteroptera</taxon>
        <taxon>Panheteroptera</taxon>
        <taxon>Cimicomorpha</taxon>
        <taxon>Miridae</taxon>
        <taxon>Mirini</taxon>
        <taxon>Lygus</taxon>
    </lineage>
</organism>
<dbReference type="InterPro" id="IPR001611">
    <property type="entry name" value="Leu-rich_rpt"/>
</dbReference>
<reference evidence="4" key="2">
    <citation type="submission" date="2014-07" db="EMBL/GenBank/DDBJ databases">
        <authorList>
            <person name="Hull J."/>
        </authorList>
    </citation>
    <scope>NUCLEOTIDE SEQUENCE</scope>
</reference>
<dbReference type="PANTHER" id="PTHR24113:SF12">
    <property type="entry name" value="RAN GTPASE-ACTIVATING PROTEIN 1"/>
    <property type="match status" value="1"/>
</dbReference>
<dbReference type="EMBL" id="GDHC01016320">
    <property type="protein sequence ID" value="JAQ02309.1"/>
    <property type="molecule type" value="Transcribed_RNA"/>
</dbReference>
<dbReference type="SMART" id="SM00368">
    <property type="entry name" value="LRR_RI"/>
    <property type="match status" value="3"/>
</dbReference>
<evidence type="ECO:0000313" key="5">
    <source>
        <dbReference type="EMBL" id="JAQ02309.1"/>
    </source>
</evidence>
<keyword evidence="1" id="KW-0343">GTPase activation</keyword>
<dbReference type="Gene3D" id="3.80.10.10">
    <property type="entry name" value="Ribonuclease Inhibitor"/>
    <property type="match status" value="1"/>
</dbReference>
<dbReference type="GO" id="GO:0005634">
    <property type="term" value="C:nucleus"/>
    <property type="evidence" value="ECO:0007669"/>
    <property type="project" value="TreeGrafter"/>
</dbReference>
<dbReference type="InterPro" id="IPR027038">
    <property type="entry name" value="RanGap"/>
</dbReference>
<dbReference type="Pfam" id="PF13516">
    <property type="entry name" value="LRR_6"/>
    <property type="match status" value="2"/>
</dbReference>
<dbReference type="PANTHER" id="PTHR24113">
    <property type="entry name" value="RAN GTPASE-ACTIVATING PROTEIN 1"/>
    <property type="match status" value="1"/>
</dbReference>
<proteinExistence type="predicted"/>
<protein>
    <submittedName>
        <fullName evidence="4">RAN GTPase-activating protein 2</fullName>
    </submittedName>
</protein>
<evidence type="ECO:0000256" key="2">
    <source>
        <dbReference type="ARBA" id="ARBA00022614"/>
    </source>
</evidence>
<dbReference type="GO" id="GO:0006913">
    <property type="term" value="P:nucleocytoplasmic transport"/>
    <property type="evidence" value="ECO:0007669"/>
    <property type="project" value="TreeGrafter"/>
</dbReference>
<dbReference type="GO" id="GO:0048471">
    <property type="term" value="C:perinuclear region of cytoplasm"/>
    <property type="evidence" value="ECO:0007669"/>
    <property type="project" value="TreeGrafter"/>
</dbReference>
<keyword evidence="3" id="KW-0677">Repeat</keyword>
<evidence type="ECO:0000313" key="4">
    <source>
        <dbReference type="EMBL" id="JAG33721.1"/>
    </source>
</evidence>
<reference evidence="4" key="1">
    <citation type="journal article" date="2014" name="PLoS ONE">
        <title>Transcriptome-Based Identification of ABC Transporters in the Western Tarnished Plant Bug Lygus hesperus.</title>
        <authorList>
            <person name="Hull J.J."/>
            <person name="Chaney K."/>
            <person name="Geib S.M."/>
            <person name="Fabrick J.A."/>
            <person name="Brent C.S."/>
            <person name="Walsh D."/>
            <person name="Lavine L.C."/>
        </authorList>
    </citation>
    <scope>NUCLEOTIDE SEQUENCE</scope>
</reference>
<sequence length="105" mass="11427">MNVSFVNNLNLSGNTLGPRGVKELRDGIAMVSYDELTQTYGGLRMLNLRDTMLGDAGGYEVAKLIAINIPTLVRLNISDNNIGDDGMCSILQALQQNTHLQMVIC</sequence>
<dbReference type="AlphaFoldDB" id="A0A0A9YQ06"/>
<dbReference type="GO" id="GO:0005829">
    <property type="term" value="C:cytosol"/>
    <property type="evidence" value="ECO:0007669"/>
    <property type="project" value="TreeGrafter"/>
</dbReference>
<gene>
    <name evidence="4" type="primary">RANGAP2</name>
    <name evidence="4" type="ORF">CM83_1807</name>
    <name evidence="5" type="ORF">g.97643</name>
</gene>
<dbReference type="SUPFAM" id="SSF52047">
    <property type="entry name" value="RNI-like"/>
    <property type="match status" value="1"/>
</dbReference>
<dbReference type="EMBL" id="GBHO01009883">
    <property type="protein sequence ID" value="JAG33721.1"/>
    <property type="molecule type" value="Transcribed_RNA"/>
</dbReference>
<keyword evidence="2" id="KW-0433">Leucine-rich repeat</keyword>
<name>A0A0A9YQ06_LYGHE</name>
<dbReference type="GO" id="GO:0031267">
    <property type="term" value="F:small GTPase binding"/>
    <property type="evidence" value="ECO:0007669"/>
    <property type="project" value="TreeGrafter"/>
</dbReference>
<dbReference type="InterPro" id="IPR032675">
    <property type="entry name" value="LRR_dom_sf"/>
</dbReference>